<keyword evidence="8 14" id="KW-0378">Hydrolase</keyword>
<keyword evidence="3" id="KW-1003">Cell membrane</keyword>
<dbReference type="GO" id="GO:0046872">
    <property type="term" value="F:metal ion binding"/>
    <property type="evidence" value="ECO:0007669"/>
    <property type="project" value="UniProtKB-UniRule"/>
</dbReference>
<evidence type="ECO:0000259" key="17">
    <source>
        <dbReference type="Pfam" id="PF02163"/>
    </source>
</evidence>
<keyword evidence="19" id="KW-1185">Reference proteome</keyword>
<evidence type="ECO:0000256" key="7">
    <source>
        <dbReference type="ARBA" id="ARBA00022737"/>
    </source>
</evidence>
<dbReference type="SUPFAM" id="SSF54631">
    <property type="entry name" value="CBS-domain pair"/>
    <property type="match status" value="1"/>
</dbReference>
<evidence type="ECO:0000256" key="8">
    <source>
        <dbReference type="ARBA" id="ARBA00022801"/>
    </source>
</evidence>
<dbReference type="InterPro" id="IPR016483">
    <property type="entry name" value="UCP006404_Pept_M50_CBS"/>
</dbReference>
<keyword evidence="7" id="KW-0677">Repeat</keyword>
<keyword evidence="4 14" id="KW-0645">Protease</keyword>
<reference evidence="18 19" key="1">
    <citation type="journal article" date="2018" name="Environ. Microbiol.">
        <title>Ecological and genomic features of two widespread freshwater picocyanobacteria.</title>
        <authorList>
            <person name="Cabello-Yeves P.J."/>
            <person name="Picazo A."/>
            <person name="Camacho A."/>
            <person name="Callieri C."/>
            <person name="Rosselli R."/>
            <person name="Roda-Garcia J.J."/>
            <person name="Coutinho F.H."/>
            <person name="Rodriguez-Valera F."/>
        </authorList>
    </citation>
    <scope>NUCLEOTIDE SEQUENCE [LARGE SCALE GENOMIC DNA]</scope>
    <source>
        <strain evidence="18 19">Tous</strain>
    </source>
</reference>
<keyword evidence="11 14" id="KW-0482">Metalloprotease</keyword>
<evidence type="ECO:0000256" key="3">
    <source>
        <dbReference type="ARBA" id="ARBA00022475"/>
    </source>
</evidence>
<dbReference type="Proteomes" id="UP000243002">
    <property type="component" value="Unassembled WGS sequence"/>
</dbReference>
<comment type="cofactor">
    <cofactor evidence="14 16">
        <name>Zn(2+)</name>
        <dbReference type="ChEBI" id="CHEBI:29105"/>
    </cofactor>
    <text evidence="14 16">Binds 1 zinc ion per subunit.</text>
</comment>
<dbReference type="EMBL" id="PXXO01000005">
    <property type="protein sequence ID" value="PSJ05947.1"/>
    <property type="molecule type" value="Genomic_DNA"/>
</dbReference>
<evidence type="ECO:0000256" key="11">
    <source>
        <dbReference type="ARBA" id="ARBA00023049"/>
    </source>
</evidence>
<keyword evidence="12" id="KW-0129">CBS domain</keyword>
<feature type="binding site" evidence="16">
    <location>
        <position position="71"/>
    </location>
    <ligand>
        <name>Zn(2+)</name>
        <dbReference type="ChEBI" id="CHEBI:29105"/>
        <note>catalytic</note>
    </ligand>
</feature>
<dbReference type="GO" id="GO:0008237">
    <property type="term" value="F:metallopeptidase activity"/>
    <property type="evidence" value="ECO:0007669"/>
    <property type="project" value="UniProtKB-UniRule"/>
</dbReference>
<evidence type="ECO:0000256" key="2">
    <source>
        <dbReference type="ARBA" id="ARBA00007931"/>
    </source>
</evidence>
<evidence type="ECO:0000256" key="1">
    <source>
        <dbReference type="ARBA" id="ARBA00004651"/>
    </source>
</evidence>
<keyword evidence="13 14" id="KW-0472">Membrane</keyword>
<feature type="binding site" evidence="16">
    <location>
        <position position="67"/>
    </location>
    <ligand>
        <name>Zn(2+)</name>
        <dbReference type="ChEBI" id="CHEBI:29105"/>
        <note>catalytic</note>
    </ligand>
</feature>
<comment type="similarity">
    <text evidence="2 14">Belongs to the peptidase M50B family.</text>
</comment>
<evidence type="ECO:0000256" key="9">
    <source>
        <dbReference type="ARBA" id="ARBA00022833"/>
    </source>
</evidence>
<feature type="binding site" evidence="16">
    <location>
        <position position="164"/>
    </location>
    <ligand>
        <name>Zn(2+)</name>
        <dbReference type="ChEBI" id="CHEBI:29105"/>
        <note>catalytic</note>
    </ligand>
</feature>
<dbReference type="OrthoDB" id="166377at2"/>
<proteinExistence type="inferred from homology"/>
<keyword evidence="6 14" id="KW-0479">Metal-binding</keyword>
<evidence type="ECO:0000256" key="5">
    <source>
        <dbReference type="ARBA" id="ARBA00022692"/>
    </source>
</evidence>
<dbReference type="InterPro" id="IPR008915">
    <property type="entry name" value="Peptidase_M50"/>
</dbReference>
<accession>A0A2P7MXP1</accession>
<dbReference type="PIRSF" id="PIRSF006404">
    <property type="entry name" value="UCP006404_Pept_M50_CBS"/>
    <property type="match status" value="1"/>
</dbReference>
<keyword evidence="9 14" id="KW-0862">Zinc</keyword>
<feature type="domain" description="Peptidase M50" evidence="17">
    <location>
        <begin position="57"/>
        <end position="127"/>
    </location>
</feature>
<keyword evidence="5 14" id="KW-0812">Transmembrane</keyword>
<name>A0A2P7MXP1_9CYAN</name>
<organism evidence="18 19">
    <name type="scientific">Cyanobium usitatum str. Tous</name>
    <dbReference type="NCBI Taxonomy" id="2116684"/>
    <lineage>
        <taxon>Bacteria</taxon>
        <taxon>Bacillati</taxon>
        <taxon>Cyanobacteriota</taxon>
        <taxon>Cyanophyceae</taxon>
        <taxon>Synechococcales</taxon>
        <taxon>Prochlorococcaceae</taxon>
        <taxon>Cyanobium</taxon>
    </lineage>
</organism>
<dbReference type="InterPro" id="IPR046342">
    <property type="entry name" value="CBS_dom_sf"/>
</dbReference>
<evidence type="ECO:0000256" key="10">
    <source>
        <dbReference type="ARBA" id="ARBA00022989"/>
    </source>
</evidence>
<feature type="transmembrane region" description="Helical" evidence="14">
    <location>
        <begin position="48"/>
        <end position="66"/>
    </location>
</feature>
<dbReference type="CDD" id="cd06164">
    <property type="entry name" value="S2P-M50_SpoIVFB_CBS"/>
    <property type="match status" value="1"/>
</dbReference>
<dbReference type="RefSeq" id="WP_106502467.1">
    <property type="nucleotide sequence ID" value="NZ_PXXO01000005.1"/>
</dbReference>
<evidence type="ECO:0000256" key="16">
    <source>
        <dbReference type="PIRSR" id="PIRSR006404-2"/>
    </source>
</evidence>
<evidence type="ECO:0000256" key="15">
    <source>
        <dbReference type="PIRSR" id="PIRSR006404-1"/>
    </source>
</evidence>
<comment type="caution">
    <text evidence="18">The sequence shown here is derived from an EMBL/GenBank/DDBJ whole genome shotgun (WGS) entry which is preliminary data.</text>
</comment>
<evidence type="ECO:0000256" key="6">
    <source>
        <dbReference type="ARBA" id="ARBA00022723"/>
    </source>
</evidence>
<gene>
    <name evidence="18" type="ORF">C7K55_05755</name>
</gene>
<evidence type="ECO:0000313" key="18">
    <source>
        <dbReference type="EMBL" id="PSJ05947.1"/>
    </source>
</evidence>
<evidence type="ECO:0000313" key="19">
    <source>
        <dbReference type="Proteomes" id="UP000243002"/>
    </source>
</evidence>
<evidence type="ECO:0000256" key="4">
    <source>
        <dbReference type="ARBA" id="ARBA00022670"/>
    </source>
</evidence>
<feature type="transmembrane region" description="Helical" evidence="14">
    <location>
        <begin position="106"/>
        <end position="125"/>
    </location>
</feature>
<protein>
    <recommendedName>
        <fullName evidence="14">Zinc metalloprotease</fullName>
    </recommendedName>
</protein>
<feature type="active site" evidence="15">
    <location>
        <position position="68"/>
    </location>
</feature>
<evidence type="ECO:0000256" key="14">
    <source>
        <dbReference type="PIRNR" id="PIRNR006404"/>
    </source>
</evidence>
<comment type="caution">
    <text evidence="14">Lacks conserved residue(s) required for the propagation of feature annotation.</text>
</comment>
<dbReference type="Pfam" id="PF02163">
    <property type="entry name" value="Peptidase_M50"/>
    <property type="match status" value="2"/>
</dbReference>
<comment type="subcellular location">
    <subcellularLocation>
        <location evidence="1">Cell membrane</location>
        <topology evidence="1">Multi-pass membrane protein</topology>
    </subcellularLocation>
</comment>
<feature type="transmembrane region" description="Helical" evidence="14">
    <location>
        <begin position="20"/>
        <end position="36"/>
    </location>
</feature>
<dbReference type="PANTHER" id="PTHR39188:SF3">
    <property type="entry name" value="STAGE IV SPORULATION PROTEIN FB"/>
    <property type="match status" value="1"/>
</dbReference>
<evidence type="ECO:0000256" key="13">
    <source>
        <dbReference type="ARBA" id="ARBA00023136"/>
    </source>
</evidence>
<sequence length="420" mass="44762">MGEGWQIFKIRGIPLRIHPSWFVILVLATAAFQQQYSLTLKDPMSAPVLWGLGLVTAMLLFVSVLLHELGHSLVALAQGVEVRSITLFLLGGVASVERECSTARGALLVAAAGPAVSLVLGVGLLAATHPAAHLSPLLGAMVSELGTLNMVLALFNLLPGLPLDGGLIVKALVWQASGSQRRGVEVANSCGRFLSLLAIGMGTVVLLRGGGLSGAWLMLLGWFGLGASRNQRQMLALQQTLNELKVRDAAGRRFRVLEAAGRLRELSQMRVSQASEVDQGDWLLVCDRGRWQGFIDDKPLQQLPVQRWDTDSIGDHIQPLSSLPSIRESAPLWQAVQQLEASGRNRLLVLSPAGLPCGTIERPELGEAVLAKLGLRLPAPMLEAARRQGTYPLGLALAQVVRSMVASGEASEEGPANASP</sequence>
<feature type="domain" description="Peptidase M50" evidence="17">
    <location>
        <begin position="141"/>
        <end position="197"/>
    </location>
</feature>
<dbReference type="GO" id="GO:0005886">
    <property type="term" value="C:plasma membrane"/>
    <property type="evidence" value="ECO:0007669"/>
    <property type="project" value="UniProtKB-SubCell"/>
</dbReference>
<feature type="transmembrane region" description="Helical" evidence="14">
    <location>
        <begin position="137"/>
        <end position="158"/>
    </location>
</feature>
<keyword evidence="10 14" id="KW-1133">Transmembrane helix</keyword>
<dbReference type="AlphaFoldDB" id="A0A2P7MXP1"/>
<evidence type="ECO:0000256" key="12">
    <source>
        <dbReference type="ARBA" id="ARBA00023122"/>
    </source>
</evidence>
<dbReference type="PANTHER" id="PTHR39188">
    <property type="entry name" value="MEMBRANE-ASSOCIATED ZINC METALLOPROTEASE M50B"/>
    <property type="match status" value="1"/>
</dbReference>
<dbReference type="GO" id="GO:0006508">
    <property type="term" value="P:proteolysis"/>
    <property type="evidence" value="ECO:0007669"/>
    <property type="project" value="UniProtKB-KW"/>
</dbReference>